<dbReference type="Gene3D" id="3.30.70.1560">
    <property type="entry name" value="Alpha-L RNA-binding motif"/>
    <property type="match status" value="1"/>
</dbReference>
<evidence type="ECO:0000256" key="7">
    <source>
        <dbReference type="RuleBase" id="RU003887"/>
    </source>
</evidence>
<dbReference type="PROSITE" id="PS01149">
    <property type="entry name" value="PSI_RSU"/>
    <property type="match status" value="1"/>
</dbReference>
<organism evidence="9 10">
    <name type="scientific">Bermanella marisrubri</name>
    <dbReference type="NCBI Taxonomy" id="207949"/>
    <lineage>
        <taxon>Bacteria</taxon>
        <taxon>Pseudomonadati</taxon>
        <taxon>Pseudomonadota</taxon>
        <taxon>Gammaproteobacteria</taxon>
        <taxon>Oceanospirillales</taxon>
        <taxon>Oceanospirillaceae</taxon>
        <taxon>Bermanella</taxon>
    </lineage>
</organism>
<accession>Q1N3J1</accession>
<evidence type="ECO:0000256" key="4">
    <source>
        <dbReference type="ARBA" id="ARBA00036749"/>
    </source>
</evidence>
<evidence type="ECO:0000259" key="8">
    <source>
        <dbReference type="SMART" id="SM00363"/>
    </source>
</evidence>
<dbReference type="SUPFAM" id="SSF55120">
    <property type="entry name" value="Pseudouridine synthase"/>
    <property type="match status" value="1"/>
</dbReference>
<comment type="similarity">
    <text evidence="1 7">Belongs to the pseudouridine synthase RsuA family.</text>
</comment>
<evidence type="ECO:0000256" key="2">
    <source>
        <dbReference type="ARBA" id="ARBA00022884"/>
    </source>
</evidence>
<dbReference type="PANTHER" id="PTHR47683:SF4">
    <property type="entry name" value="PSEUDOURIDINE SYNTHASE"/>
    <property type="match status" value="1"/>
</dbReference>
<dbReference type="Gene3D" id="3.30.70.580">
    <property type="entry name" value="Pseudouridine synthase I, catalytic domain, N-terminal subdomain"/>
    <property type="match status" value="1"/>
</dbReference>
<dbReference type="OrthoDB" id="9807213at2"/>
<feature type="domain" description="RNA-binding S4" evidence="8">
    <location>
        <begin position="1"/>
        <end position="59"/>
    </location>
</feature>
<dbReference type="CDD" id="cd00165">
    <property type="entry name" value="S4"/>
    <property type="match status" value="1"/>
</dbReference>
<dbReference type="STRING" id="207949.RED65_12459"/>
<keyword evidence="10" id="KW-1185">Reference proteome</keyword>
<dbReference type="InterPro" id="IPR042092">
    <property type="entry name" value="PsdUridine_s_RsuA/RluB/E/F_cat"/>
</dbReference>
<comment type="catalytic activity">
    <reaction evidence="4">
        <text>uridine(516) in 16S rRNA = pseudouridine(516) in 16S rRNA</text>
        <dbReference type="Rhea" id="RHEA:38867"/>
        <dbReference type="Rhea" id="RHEA-COMP:10089"/>
        <dbReference type="Rhea" id="RHEA-COMP:10090"/>
        <dbReference type="ChEBI" id="CHEBI:65314"/>
        <dbReference type="ChEBI" id="CHEBI:65315"/>
        <dbReference type="EC" id="5.4.99.19"/>
    </reaction>
</comment>
<protein>
    <recommendedName>
        <fullName evidence="7">Pseudouridine synthase</fullName>
        <ecNumber evidence="7">5.4.99.-</ecNumber>
    </recommendedName>
</protein>
<sequence length="236" mass="26744">MRLDKFLANYSSLSRTEATKALKQKRVLVNGDLVKTGSHKVANDDQVWLDGRRIEMNTAVYFMMNKPANYLCANADPQHALVFDLIDEASTYVLHTVGRLDLDTTGLLLITDDGQWSHRLTSPKHHIPKTYRVWLDEPLVADAEIQCEQGLLLRSESKPTLPAELNRITDTEVLITISEGRYHQVKRMFAAMGNRVVRLHRERIGPLELDPNLAPGEYRSLTQQELDVLGIANTDL</sequence>
<comment type="function">
    <text evidence="5">Responsible for synthesis of pseudouridine from uracil-516 in 16S ribosomal RNA.</text>
</comment>
<evidence type="ECO:0000256" key="5">
    <source>
        <dbReference type="ARBA" id="ARBA00037590"/>
    </source>
</evidence>
<dbReference type="InterPro" id="IPR036986">
    <property type="entry name" value="S4_RNA-bd_sf"/>
</dbReference>
<evidence type="ECO:0000256" key="3">
    <source>
        <dbReference type="ARBA" id="ARBA00023235"/>
    </source>
</evidence>
<dbReference type="InterPro" id="IPR050343">
    <property type="entry name" value="RsuA_PseudoU_synthase"/>
</dbReference>
<comment type="caution">
    <text evidence="9">The sequence shown here is derived from an EMBL/GenBank/DDBJ whole genome shotgun (WGS) entry which is preliminary data.</text>
</comment>
<dbReference type="InterPro" id="IPR020103">
    <property type="entry name" value="PsdUridine_synth_cat_dom_sf"/>
</dbReference>
<dbReference type="NCBIfam" id="TIGR00093">
    <property type="entry name" value="pseudouridine synthase"/>
    <property type="match status" value="1"/>
</dbReference>
<dbReference type="RefSeq" id="WP_007018773.1">
    <property type="nucleotide sequence ID" value="NZ_CH724118.1"/>
</dbReference>
<keyword evidence="3 7" id="KW-0413">Isomerase</keyword>
<dbReference type="InterPro" id="IPR000748">
    <property type="entry name" value="PsdUridine_synth_RsuA/RluB/E/F"/>
</dbReference>
<dbReference type="GO" id="GO:0000455">
    <property type="term" value="P:enzyme-directed rRNA pseudouridine synthesis"/>
    <property type="evidence" value="ECO:0007669"/>
    <property type="project" value="UniProtKB-ARBA"/>
</dbReference>
<dbReference type="Pfam" id="PF00849">
    <property type="entry name" value="PseudoU_synth_2"/>
    <property type="match status" value="1"/>
</dbReference>
<proteinExistence type="inferred from homology"/>
<dbReference type="NCBIfam" id="NF008097">
    <property type="entry name" value="PRK10839.1"/>
    <property type="match status" value="1"/>
</dbReference>
<dbReference type="PROSITE" id="PS50889">
    <property type="entry name" value="S4"/>
    <property type="match status" value="1"/>
</dbReference>
<dbReference type="CDD" id="cd02553">
    <property type="entry name" value="PseudoU_synth_RsuA"/>
    <property type="match status" value="1"/>
</dbReference>
<keyword evidence="2 6" id="KW-0694">RNA-binding</keyword>
<dbReference type="InterPro" id="IPR018496">
    <property type="entry name" value="PsdUridine_synth_RsuA/RluB_CS"/>
</dbReference>
<evidence type="ECO:0000313" key="9">
    <source>
        <dbReference type="EMBL" id="EAT12883.1"/>
    </source>
</evidence>
<dbReference type="GO" id="GO:0160136">
    <property type="term" value="F:16S rRNA pseudouridine(516) synthase activity"/>
    <property type="evidence" value="ECO:0007669"/>
    <property type="project" value="UniProtKB-EC"/>
</dbReference>
<dbReference type="AlphaFoldDB" id="Q1N3J1"/>
<dbReference type="HOGENOM" id="CLU_024979_1_2_6"/>
<dbReference type="Gene3D" id="3.10.290.10">
    <property type="entry name" value="RNA-binding S4 domain"/>
    <property type="match status" value="1"/>
</dbReference>
<evidence type="ECO:0000256" key="6">
    <source>
        <dbReference type="PROSITE-ProRule" id="PRU00182"/>
    </source>
</evidence>
<gene>
    <name evidence="9" type="ORF">RED65_12459</name>
</gene>
<dbReference type="EMBL" id="AAQH01000004">
    <property type="protein sequence ID" value="EAT12883.1"/>
    <property type="molecule type" value="Genomic_DNA"/>
</dbReference>
<dbReference type="Proteomes" id="UP000004263">
    <property type="component" value="Unassembled WGS sequence"/>
</dbReference>
<dbReference type="PANTHER" id="PTHR47683">
    <property type="entry name" value="PSEUDOURIDINE SYNTHASE FAMILY PROTEIN-RELATED"/>
    <property type="match status" value="1"/>
</dbReference>
<dbReference type="EC" id="5.4.99.-" evidence="7"/>
<evidence type="ECO:0000256" key="1">
    <source>
        <dbReference type="ARBA" id="ARBA00008348"/>
    </source>
</evidence>
<dbReference type="SMART" id="SM00363">
    <property type="entry name" value="S4"/>
    <property type="match status" value="1"/>
</dbReference>
<dbReference type="Pfam" id="PF01479">
    <property type="entry name" value="S4"/>
    <property type="match status" value="1"/>
</dbReference>
<dbReference type="GO" id="GO:0003723">
    <property type="term" value="F:RNA binding"/>
    <property type="evidence" value="ECO:0007669"/>
    <property type="project" value="UniProtKB-KW"/>
</dbReference>
<dbReference type="FunFam" id="3.30.70.1560:FF:000001">
    <property type="entry name" value="Pseudouridine synthase"/>
    <property type="match status" value="1"/>
</dbReference>
<dbReference type="InterPro" id="IPR020094">
    <property type="entry name" value="TruA/RsuA/RluB/E/F_N"/>
</dbReference>
<reference evidence="9 10" key="1">
    <citation type="submission" date="2006-03" db="EMBL/GenBank/DDBJ databases">
        <authorList>
            <person name="Pinhassi J."/>
            <person name="Pedros-Alio C."/>
            <person name="Ferriera S."/>
            <person name="Johnson J."/>
            <person name="Kravitz S."/>
            <person name="Halpern A."/>
            <person name="Remington K."/>
            <person name="Beeson K."/>
            <person name="Tran B."/>
            <person name="Rogers Y.-H."/>
            <person name="Friedman R."/>
            <person name="Venter J.C."/>
        </authorList>
    </citation>
    <scope>NUCLEOTIDE SEQUENCE [LARGE SCALE GENOMIC DNA]</scope>
    <source>
        <strain evidence="9 10">RED65</strain>
    </source>
</reference>
<evidence type="ECO:0000313" key="10">
    <source>
        <dbReference type="Proteomes" id="UP000004263"/>
    </source>
</evidence>
<name>Q1N3J1_9GAMM</name>
<dbReference type="InterPro" id="IPR006145">
    <property type="entry name" value="PsdUridine_synth_RsuA/RluA"/>
</dbReference>
<dbReference type="InterPro" id="IPR002942">
    <property type="entry name" value="S4_RNA-bd"/>
</dbReference>
<dbReference type="GO" id="GO:0005829">
    <property type="term" value="C:cytosol"/>
    <property type="evidence" value="ECO:0007669"/>
    <property type="project" value="UniProtKB-ARBA"/>
</dbReference>
<dbReference type="SUPFAM" id="SSF55174">
    <property type="entry name" value="Alpha-L RNA-binding motif"/>
    <property type="match status" value="1"/>
</dbReference>